<gene>
    <name evidence="2" type="ORF">GIB67_026113</name>
</gene>
<organism evidence="2 3">
    <name type="scientific">Kingdonia uniflora</name>
    <dbReference type="NCBI Taxonomy" id="39325"/>
    <lineage>
        <taxon>Eukaryota</taxon>
        <taxon>Viridiplantae</taxon>
        <taxon>Streptophyta</taxon>
        <taxon>Embryophyta</taxon>
        <taxon>Tracheophyta</taxon>
        <taxon>Spermatophyta</taxon>
        <taxon>Magnoliopsida</taxon>
        <taxon>Ranunculales</taxon>
        <taxon>Circaeasteraceae</taxon>
        <taxon>Kingdonia</taxon>
    </lineage>
</organism>
<feature type="region of interest" description="Disordered" evidence="1">
    <location>
        <begin position="1"/>
        <end position="20"/>
    </location>
</feature>
<reference evidence="2 3" key="1">
    <citation type="journal article" date="2020" name="IScience">
        <title>Genome Sequencing of the Endangered Kingdonia uniflora (Circaeasteraceae, Ranunculales) Reveals Potential Mechanisms of Evolutionary Specialization.</title>
        <authorList>
            <person name="Sun Y."/>
            <person name="Deng T."/>
            <person name="Zhang A."/>
            <person name="Moore M.J."/>
            <person name="Landis J.B."/>
            <person name="Lin N."/>
            <person name="Zhang H."/>
            <person name="Zhang X."/>
            <person name="Huang J."/>
            <person name="Zhang X."/>
            <person name="Sun H."/>
            <person name="Wang H."/>
        </authorList>
    </citation>
    <scope>NUCLEOTIDE SEQUENCE [LARGE SCALE GENOMIC DNA]</scope>
    <source>
        <strain evidence="2">TB1705</strain>
        <tissue evidence="2">Leaf</tissue>
    </source>
</reference>
<dbReference type="OrthoDB" id="5353557at2759"/>
<name>A0A7J7M329_9MAGN</name>
<evidence type="ECO:0000313" key="3">
    <source>
        <dbReference type="Proteomes" id="UP000541444"/>
    </source>
</evidence>
<dbReference type="Proteomes" id="UP000541444">
    <property type="component" value="Unassembled WGS sequence"/>
</dbReference>
<proteinExistence type="predicted"/>
<dbReference type="EMBL" id="JACGCM010001798">
    <property type="protein sequence ID" value="KAF6149257.1"/>
    <property type="molecule type" value="Genomic_DNA"/>
</dbReference>
<evidence type="ECO:0000313" key="2">
    <source>
        <dbReference type="EMBL" id="KAF6149257.1"/>
    </source>
</evidence>
<dbReference type="AlphaFoldDB" id="A0A7J7M329"/>
<evidence type="ECO:0000256" key="1">
    <source>
        <dbReference type="SAM" id="MobiDB-lite"/>
    </source>
</evidence>
<keyword evidence="3" id="KW-1185">Reference proteome</keyword>
<protein>
    <submittedName>
        <fullName evidence="2">Uncharacterized protein</fullName>
    </submittedName>
</protein>
<comment type="caution">
    <text evidence="2">The sequence shown here is derived from an EMBL/GenBank/DDBJ whole genome shotgun (WGS) entry which is preliminary data.</text>
</comment>
<accession>A0A7J7M329</accession>
<sequence>MAVVIRTNDAPVDQQESKTVADDTVKDVRVDIDGSQEKYIPGKRPILKWKSFPSSSKNSYKGTPRARSKKWDRDILQIDEYPLPKLVEEEEVVGIITMEDVTEELL</sequence>